<organism evidence="1 2">
    <name type="scientific">Paraburkholderia phenazinium</name>
    <dbReference type="NCBI Taxonomy" id="60549"/>
    <lineage>
        <taxon>Bacteria</taxon>
        <taxon>Pseudomonadati</taxon>
        <taxon>Pseudomonadota</taxon>
        <taxon>Betaproteobacteria</taxon>
        <taxon>Burkholderiales</taxon>
        <taxon>Burkholderiaceae</taxon>
        <taxon>Paraburkholderia</taxon>
    </lineage>
</organism>
<gene>
    <name evidence="1" type="ORF">SAMN05444168_2376</name>
</gene>
<sequence length="39" mass="4178">MRNMAVEMSAILVGVVEAVVDAVTEAWSKIVGDRICVSK</sequence>
<evidence type="ECO:0000313" key="2">
    <source>
        <dbReference type="Proteomes" id="UP000184693"/>
    </source>
</evidence>
<proteinExistence type="predicted"/>
<dbReference type="AlphaFoldDB" id="A0A1N6GGD0"/>
<accession>A0A1N6GGD0</accession>
<dbReference type="EMBL" id="FSRM01000001">
    <property type="protein sequence ID" value="SIO06546.1"/>
    <property type="molecule type" value="Genomic_DNA"/>
</dbReference>
<evidence type="ECO:0000313" key="1">
    <source>
        <dbReference type="EMBL" id="SIO06546.1"/>
    </source>
</evidence>
<reference evidence="1 2" key="1">
    <citation type="submission" date="2016-11" db="EMBL/GenBank/DDBJ databases">
        <authorList>
            <person name="Jaros S."/>
            <person name="Januszkiewicz K."/>
            <person name="Wedrychowicz H."/>
        </authorList>
    </citation>
    <scope>NUCLEOTIDE SEQUENCE [LARGE SCALE GENOMIC DNA]</scope>
    <source>
        <strain evidence="1 2">GAS86</strain>
    </source>
</reference>
<protein>
    <submittedName>
        <fullName evidence="1">Uncharacterized protein</fullName>
    </submittedName>
</protein>
<dbReference type="Proteomes" id="UP000184693">
    <property type="component" value="Unassembled WGS sequence"/>
</dbReference>
<name>A0A1N6GGD0_9BURK</name>